<dbReference type="GO" id="GO:0005524">
    <property type="term" value="F:ATP binding"/>
    <property type="evidence" value="ECO:0007669"/>
    <property type="project" value="UniProtKB-UniRule"/>
</dbReference>
<evidence type="ECO:0000256" key="3">
    <source>
        <dbReference type="ARBA" id="ARBA00022527"/>
    </source>
</evidence>
<dbReference type="PROSITE" id="PS50011">
    <property type="entry name" value="PROTEIN_KINASE_DOM"/>
    <property type="match status" value="1"/>
</dbReference>
<keyword evidence="3" id="KW-0723">Serine/threonine-protein kinase</keyword>
<dbReference type="FunFam" id="1.10.510.10:FF:000359">
    <property type="entry name" value="Mitogen-activated protein kinase 1, putative, expressed"/>
    <property type="match status" value="1"/>
</dbReference>
<keyword evidence="6" id="KW-0418">Kinase</keyword>
<dbReference type="GO" id="GO:1902065">
    <property type="term" value="P:response to L-glutamate"/>
    <property type="evidence" value="ECO:0007669"/>
    <property type="project" value="UniProtKB-ARBA"/>
</dbReference>
<keyword evidence="14" id="KW-1185">Reference proteome</keyword>
<dbReference type="SUPFAM" id="SSF56112">
    <property type="entry name" value="Protein kinase-like (PK-like)"/>
    <property type="match status" value="1"/>
</dbReference>
<comment type="similarity">
    <text evidence="1">Belongs to the protein kinase superfamily. STE Ser/Thr protein kinase family. MAP kinase kinase kinase subfamily.</text>
</comment>
<protein>
    <recommendedName>
        <fullName evidence="2">mitogen-activated protein kinase kinase kinase</fullName>
        <ecNumber evidence="2">2.7.11.25</ecNumber>
    </recommendedName>
</protein>
<dbReference type="InterPro" id="IPR000719">
    <property type="entry name" value="Prot_kinase_dom"/>
</dbReference>
<feature type="domain" description="Protein kinase" evidence="12">
    <location>
        <begin position="271"/>
        <end position="522"/>
    </location>
</feature>
<keyword evidence="7 10" id="KW-0067">ATP-binding</keyword>
<evidence type="ECO:0000313" key="14">
    <source>
        <dbReference type="Proteomes" id="UP001210211"/>
    </source>
</evidence>
<feature type="compositionally biased region" description="Basic and acidic residues" evidence="11">
    <location>
        <begin position="236"/>
        <end position="249"/>
    </location>
</feature>
<dbReference type="GO" id="GO:0005737">
    <property type="term" value="C:cytoplasm"/>
    <property type="evidence" value="ECO:0007669"/>
    <property type="project" value="TreeGrafter"/>
</dbReference>
<comment type="catalytic activity">
    <reaction evidence="9">
        <text>L-seryl-[protein] + ATP = O-phospho-L-seryl-[protein] + ADP + H(+)</text>
        <dbReference type="Rhea" id="RHEA:17989"/>
        <dbReference type="Rhea" id="RHEA-COMP:9863"/>
        <dbReference type="Rhea" id="RHEA-COMP:11604"/>
        <dbReference type="ChEBI" id="CHEBI:15378"/>
        <dbReference type="ChEBI" id="CHEBI:29999"/>
        <dbReference type="ChEBI" id="CHEBI:30616"/>
        <dbReference type="ChEBI" id="CHEBI:83421"/>
        <dbReference type="ChEBI" id="CHEBI:456216"/>
        <dbReference type="EC" id="2.7.11.25"/>
    </reaction>
</comment>
<evidence type="ECO:0000256" key="11">
    <source>
        <dbReference type="SAM" id="MobiDB-lite"/>
    </source>
</evidence>
<dbReference type="SMART" id="SM00220">
    <property type="entry name" value="S_TKc"/>
    <property type="match status" value="1"/>
</dbReference>
<evidence type="ECO:0000256" key="6">
    <source>
        <dbReference type="ARBA" id="ARBA00022777"/>
    </source>
</evidence>
<evidence type="ECO:0000256" key="9">
    <source>
        <dbReference type="ARBA" id="ARBA00048329"/>
    </source>
</evidence>
<dbReference type="Gene3D" id="1.10.510.10">
    <property type="entry name" value="Transferase(Phosphotransferase) domain 1"/>
    <property type="match status" value="1"/>
</dbReference>
<dbReference type="AlphaFoldDB" id="A0AAD6ETB0"/>
<accession>A0AAD6ETB0</accession>
<dbReference type="PROSITE" id="PS00107">
    <property type="entry name" value="PROTEIN_KINASE_ATP"/>
    <property type="match status" value="1"/>
</dbReference>
<dbReference type="InterPro" id="IPR017441">
    <property type="entry name" value="Protein_kinase_ATP_BS"/>
</dbReference>
<dbReference type="EC" id="2.7.11.25" evidence="2"/>
<comment type="caution">
    <text evidence="13">The sequence shown here is derived from an EMBL/GenBank/DDBJ whole genome shotgun (WGS) entry which is preliminary data.</text>
</comment>
<evidence type="ECO:0000256" key="8">
    <source>
        <dbReference type="ARBA" id="ARBA00047559"/>
    </source>
</evidence>
<reference evidence="13 14" key="1">
    <citation type="journal article" date="2022" name="Cell">
        <title>Repeat-based holocentromeres influence genome architecture and karyotype evolution.</title>
        <authorList>
            <person name="Hofstatter P.G."/>
            <person name="Thangavel G."/>
            <person name="Lux T."/>
            <person name="Neumann P."/>
            <person name="Vondrak T."/>
            <person name="Novak P."/>
            <person name="Zhang M."/>
            <person name="Costa L."/>
            <person name="Castellani M."/>
            <person name="Scott A."/>
            <person name="Toegelov H."/>
            <person name="Fuchs J."/>
            <person name="Mata-Sucre Y."/>
            <person name="Dias Y."/>
            <person name="Vanzela A.L.L."/>
            <person name="Huettel B."/>
            <person name="Almeida C.C.S."/>
            <person name="Simkova H."/>
            <person name="Souza G."/>
            <person name="Pedrosa-Harand A."/>
            <person name="Macas J."/>
            <person name="Mayer K.F.X."/>
            <person name="Houben A."/>
            <person name="Marques A."/>
        </authorList>
    </citation>
    <scope>NUCLEOTIDE SEQUENCE [LARGE SCALE GENOMIC DNA]</scope>
    <source>
        <strain evidence="13">RhyTen1mFocal</strain>
    </source>
</reference>
<dbReference type="EMBL" id="JAMRDG010000001">
    <property type="protein sequence ID" value="KAJ3700284.1"/>
    <property type="molecule type" value="Genomic_DNA"/>
</dbReference>
<feature type="region of interest" description="Disordered" evidence="11">
    <location>
        <begin position="86"/>
        <end position="112"/>
    </location>
</feature>
<feature type="compositionally biased region" description="Polar residues" evidence="11">
    <location>
        <begin position="224"/>
        <end position="233"/>
    </location>
</feature>
<organism evidence="13 14">
    <name type="scientific">Rhynchospora tenuis</name>
    <dbReference type="NCBI Taxonomy" id="198213"/>
    <lineage>
        <taxon>Eukaryota</taxon>
        <taxon>Viridiplantae</taxon>
        <taxon>Streptophyta</taxon>
        <taxon>Embryophyta</taxon>
        <taxon>Tracheophyta</taxon>
        <taxon>Spermatophyta</taxon>
        <taxon>Magnoliopsida</taxon>
        <taxon>Liliopsida</taxon>
        <taxon>Poales</taxon>
        <taxon>Cyperaceae</taxon>
        <taxon>Cyperoideae</taxon>
        <taxon>Rhynchosporeae</taxon>
        <taxon>Rhynchospora</taxon>
    </lineage>
</organism>
<evidence type="ECO:0000256" key="5">
    <source>
        <dbReference type="ARBA" id="ARBA00022741"/>
    </source>
</evidence>
<proteinExistence type="inferred from homology"/>
<evidence type="ECO:0000256" key="7">
    <source>
        <dbReference type="ARBA" id="ARBA00022840"/>
    </source>
</evidence>
<keyword evidence="4" id="KW-0808">Transferase</keyword>
<dbReference type="InterPro" id="IPR011009">
    <property type="entry name" value="Kinase-like_dom_sf"/>
</dbReference>
<evidence type="ECO:0000313" key="13">
    <source>
        <dbReference type="EMBL" id="KAJ3700284.1"/>
    </source>
</evidence>
<feature type="binding site" evidence="10">
    <location>
        <position position="299"/>
    </location>
    <ligand>
        <name>ATP</name>
        <dbReference type="ChEBI" id="CHEBI:30616"/>
    </ligand>
</feature>
<dbReference type="InterPro" id="IPR008271">
    <property type="entry name" value="Ser/Thr_kinase_AS"/>
</dbReference>
<evidence type="ECO:0000256" key="1">
    <source>
        <dbReference type="ARBA" id="ARBA00006529"/>
    </source>
</evidence>
<comment type="catalytic activity">
    <reaction evidence="8">
        <text>L-threonyl-[protein] + ATP = O-phospho-L-threonyl-[protein] + ADP + H(+)</text>
        <dbReference type="Rhea" id="RHEA:46608"/>
        <dbReference type="Rhea" id="RHEA-COMP:11060"/>
        <dbReference type="Rhea" id="RHEA-COMP:11605"/>
        <dbReference type="ChEBI" id="CHEBI:15378"/>
        <dbReference type="ChEBI" id="CHEBI:30013"/>
        <dbReference type="ChEBI" id="CHEBI:30616"/>
        <dbReference type="ChEBI" id="CHEBI:61977"/>
        <dbReference type="ChEBI" id="CHEBI:456216"/>
        <dbReference type="EC" id="2.7.11.25"/>
    </reaction>
</comment>
<sequence length="531" mass="58878">MEAKQSPSPMGRRLERINAIRNAQYTAEAAPPGFEINLGRTSFRIRGGSDREIELLCSSLGLSGPDDFAIQPSVWAAAVKSSRLDLSPHPSSILQQSPDRESSVDAEELSKISVSEEVNSGNTAVYELRKEEESANEVSNEVSNVSSVLHSVRDGRAEERIFEETEVIHALPLPPGRLKVPAPPPSIRLPLERADSTWDIVKSFAPEEDDMDKFRIKEEKGTRSGVTINSPAESISKVDETVGSRRNSREERGDVIGISPHGSLKRTISSWMKGGLLGSGSFGAVYEAIDHDGFFFAVKEIFIDQGSNAKQSMLQLEQEVSLLSRLEHENIVQYYGTDRRDGKLYIFLELVTQGSLASLYTKYRFQDSQVSAYTRQILNGLSYLHHRNILHRDIKCANILVAANGCVKLADFGLAKEIDLLIQAKSCKGSVYWMAPEVVKATPHGPAADIWSLGCTVLEMLTGNLPYPEIEWTRALFKIGRGERPLIPETLSSDARDFIDKCLQVNPRDRPSATALLQHPFVRPRFSDEAN</sequence>
<keyword evidence="5 10" id="KW-0547">Nucleotide-binding</keyword>
<dbReference type="PROSITE" id="PS00108">
    <property type="entry name" value="PROTEIN_KINASE_ST"/>
    <property type="match status" value="1"/>
</dbReference>
<name>A0AAD6ETB0_9POAL</name>
<evidence type="ECO:0000256" key="10">
    <source>
        <dbReference type="PROSITE-ProRule" id="PRU10141"/>
    </source>
</evidence>
<gene>
    <name evidence="13" type="ORF">LUZ61_003989</name>
</gene>
<dbReference type="PANTHER" id="PTHR48016:SF57">
    <property type="entry name" value="MAP KINASE SUPERFAMILY PROTEIN-RELATED"/>
    <property type="match status" value="1"/>
</dbReference>
<dbReference type="Pfam" id="PF00069">
    <property type="entry name" value="Pkinase"/>
    <property type="match status" value="1"/>
</dbReference>
<dbReference type="PANTHER" id="PTHR48016">
    <property type="entry name" value="MAP KINASE KINASE KINASE SSK2-RELATED-RELATED"/>
    <property type="match status" value="1"/>
</dbReference>
<evidence type="ECO:0000256" key="2">
    <source>
        <dbReference type="ARBA" id="ARBA00012406"/>
    </source>
</evidence>
<evidence type="ECO:0000259" key="12">
    <source>
        <dbReference type="PROSITE" id="PS50011"/>
    </source>
</evidence>
<dbReference type="Proteomes" id="UP001210211">
    <property type="component" value="Unassembled WGS sequence"/>
</dbReference>
<feature type="region of interest" description="Disordered" evidence="11">
    <location>
        <begin position="221"/>
        <end position="249"/>
    </location>
</feature>
<dbReference type="GO" id="GO:0004709">
    <property type="term" value="F:MAP kinase kinase kinase activity"/>
    <property type="evidence" value="ECO:0007669"/>
    <property type="project" value="UniProtKB-EC"/>
</dbReference>
<dbReference type="InterPro" id="IPR050538">
    <property type="entry name" value="MAP_kinase_kinase_kinase"/>
</dbReference>
<evidence type="ECO:0000256" key="4">
    <source>
        <dbReference type="ARBA" id="ARBA00022679"/>
    </source>
</evidence>